<evidence type="ECO:0000256" key="4">
    <source>
        <dbReference type="ARBA" id="ARBA00023163"/>
    </source>
</evidence>
<dbReference type="PANTHER" id="PTHR48019">
    <property type="entry name" value="SERUM RESPONSE FACTOR HOMOLOG"/>
    <property type="match status" value="1"/>
</dbReference>
<evidence type="ECO:0000256" key="1">
    <source>
        <dbReference type="ARBA" id="ARBA00004123"/>
    </source>
</evidence>
<name>A0A074ZI58_OPIVI</name>
<dbReference type="FunFam" id="3.40.1810.10:FF:000002">
    <property type="entry name" value="Serum response factor b"/>
    <property type="match status" value="1"/>
</dbReference>
<dbReference type="InterPro" id="IPR050142">
    <property type="entry name" value="MADS-box/MEF2_TF"/>
</dbReference>
<dbReference type="OrthoDB" id="2284405at2759"/>
<proteinExistence type="predicted"/>
<reference evidence="8 9" key="1">
    <citation type="submission" date="2013-11" db="EMBL/GenBank/DDBJ databases">
        <title>Opisthorchis viverrini - life in the bile duct.</title>
        <authorList>
            <person name="Young N.D."/>
            <person name="Nagarajan N."/>
            <person name="Lin S.J."/>
            <person name="Korhonen P.K."/>
            <person name="Jex A.R."/>
            <person name="Hall R.S."/>
            <person name="Safavi-Hemami H."/>
            <person name="Kaewkong W."/>
            <person name="Bertrand D."/>
            <person name="Gao S."/>
            <person name="Seet Q."/>
            <person name="Wongkham S."/>
            <person name="Teh B.T."/>
            <person name="Wongkham C."/>
            <person name="Intapan P.M."/>
            <person name="Maleewong W."/>
            <person name="Yang X."/>
            <person name="Hu M."/>
            <person name="Wang Z."/>
            <person name="Hofmann A."/>
            <person name="Sternberg P.W."/>
            <person name="Tan P."/>
            <person name="Wang J."/>
            <person name="Gasser R.B."/>
        </authorList>
    </citation>
    <scope>NUCLEOTIDE SEQUENCE [LARGE SCALE GENOMIC DNA]</scope>
</reference>
<sequence length="489" mass="53634">MNAQFGRISPEEAQLGGRLGVDAERTDNGERLLQLRADHRLFLAISEEYRADLARKLRKTHSRVDDEDNLEDEWRLLKMKRSCPVLRPCLAPRRDFQLVRKSLGIRLESDDQVDDYMEDEVFPSGFNNSASTKRIEPAVFEEYGDSNNVRIPNGAVHHEKLTKGKQKIPIKFIRERARRHSTFSKRKTGMMKKAVELAELTGAEVLLLIASETNHVYAYATKRLRGIIDLDCGKELIKACLSSDSDAKESELSPVGVDPTEHMLPEMVIGTTGTEVGENMQQDLSGTQENISHIPTPIPASTDDVSPCIEQSGGDASVRDSVEAPETDSGVGLNNVLPVPQTPTSNISVSVATPAEESSMNCSSNCNQNALQCQPQINFLSSVLNSANAGLSQLVLLPQTLSNSLIAVQNLNSIICAPLSVPLHTNINGLSVMLPTPSFPVVIANSRPTLNGEPGSQSTDQPSLSSREKDRTKTRIRKRASTLLLPPKR</sequence>
<keyword evidence="2" id="KW-0805">Transcription regulation</keyword>
<evidence type="ECO:0000256" key="5">
    <source>
        <dbReference type="ARBA" id="ARBA00023242"/>
    </source>
</evidence>
<dbReference type="SUPFAM" id="SSF55455">
    <property type="entry name" value="SRF-like"/>
    <property type="match status" value="1"/>
</dbReference>
<dbReference type="AlphaFoldDB" id="A0A074ZI58"/>
<feature type="domain" description="MADS-box" evidence="7">
    <location>
        <begin position="163"/>
        <end position="223"/>
    </location>
</feature>
<comment type="subcellular location">
    <subcellularLocation>
        <location evidence="1">Nucleus</location>
    </subcellularLocation>
</comment>
<evidence type="ECO:0000313" key="9">
    <source>
        <dbReference type="Proteomes" id="UP000054324"/>
    </source>
</evidence>
<evidence type="ECO:0000259" key="7">
    <source>
        <dbReference type="PROSITE" id="PS50066"/>
    </source>
</evidence>
<dbReference type="InterPro" id="IPR002100">
    <property type="entry name" value="TF_MADSbox"/>
</dbReference>
<dbReference type="Gene3D" id="3.40.1810.10">
    <property type="entry name" value="Transcription factor, MADS-box"/>
    <property type="match status" value="1"/>
</dbReference>
<dbReference type="Pfam" id="PF00319">
    <property type="entry name" value="SRF-TF"/>
    <property type="match status" value="1"/>
</dbReference>
<keyword evidence="5" id="KW-0539">Nucleus</keyword>
<feature type="region of interest" description="Disordered" evidence="6">
    <location>
        <begin position="311"/>
        <end position="339"/>
    </location>
</feature>
<dbReference type="GO" id="GO:0046983">
    <property type="term" value="F:protein dimerization activity"/>
    <property type="evidence" value="ECO:0007669"/>
    <property type="project" value="InterPro"/>
</dbReference>
<dbReference type="GO" id="GO:0000981">
    <property type="term" value="F:DNA-binding transcription factor activity, RNA polymerase II-specific"/>
    <property type="evidence" value="ECO:0007669"/>
    <property type="project" value="InterPro"/>
</dbReference>
<evidence type="ECO:0000256" key="3">
    <source>
        <dbReference type="ARBA" id="ARBA00023125"/>
    </source>
</evidence>
<dbReference type="SMART" id="SM00432">
    <property type="entry name" value="MADS"/>
    <property type="match status" value="1"/>
</dbReference>
<keyword evidence="4" id="KW-0804">Transcription</keyword>
<dbReference type="PRINTS" id="PR00404">
    <property type="entry name" value="MADSDOMAIN"/>
</dbReference>
<dbReference type="EMBL" id="KL596775">
    <property type="protein sequence ID" value="KER25482.1"/>
    <property type="molecule type" value="Genomic_DNA"/>
</dbReference>
<dbReference type="CDD" id="cd00266">
    <property type="entry name" value="MADS_SRF_like"/>
    <property type="match status" value="1"/>
</dbReference>
<dbReference type="CTD" id="20321231"/>
<dbReference type="STRING" id="6198.A0A074ZI58"/>
<dbReference type="GO" id="GO:0000987">
    <property type="term" value="F:cis-regulatory region sequence-specific DNA binding"/>
    <property type="evidence" value="ECO:0007669"/>
    <property type="project" value="InterPro"/>
</dbReference>
<dbReference type="GO" id="GO:0045944">
    <property type="term" value="P:positive regulation of transcription by RNA polymerase II"/>
    <property type="evidence" value="ECO:0007669"/>
    <property type="project" value="InterPro"/>
</dbReference>
<keyword evidence="3" id="KW-0238">DNA-binding</keyword>
<dbReference type="GO" id="GO:0005634">
    <property type="term" value="C:nucleus"/>
    <property type="evidence" value="ECO:0007669"/>
    <property type="project" value="UniProtKB-SubCell"/>
</dbReference>
<dbReference type="InterPro" id="IPR036879">
    <property type="entry name" value="TF_MADSbox_sf"/>
</dbReference>
<dbReference type="RefSeq" id="XP_009170745.1">
    <property type="nucleotide sequence ID" value="XM_009172481.1"/>
</dbReference>
<evidence type="ECO:0000313" key="8">
    <source>
        <dbReference type="EMBL" id="KER25482.1"/>
    </source>
</evidence>
<feature type="compositionally biased region" description="Polar residues" evidence="6">
    <location>
        <begin position="446"/>
        <end position="465"/>
    </location>
</feature>
<feature type="region of interest" description="Disordered" evidence="6">
    <location>
        <begin position="445"/>
        <end position="489"/>
    </location>
</feature>
<keyword evidence="9" id="KW-1185">Reference proteome</keyword>
<dbReference type="PROSITE" id="PS50066">
    <property type="entry name" value="MADS_BOX_2"/>
    <property type="match status" value="1"/>
</dbReference>
<evidence type="ECO:0000256" key="6">
    <source>
        <dbReference type="SAM" id="MobiDB-lite"/>
    </source>
</evidence>
<dbReference type="InterPro" id="IPR033897">
    <property type="entry name" value="SRF-like_MADS-box"/>
</dbReference>
<dbReference type="KEGG" id="ovi:T265_07052"/>
<protein>
    <recommendedName>
        <fullName evidence="7">MADS-box domain-containing protein</fullName>
    </recommendedName>
</protein>
<evidence type="ECO:0000256" key="2">
    <source>
        <dbReference type="ARBA" id="ARBA00023015"/>
    </source>
</evidence>
<dbReference type="Proteomes" id="UP000054324">
    <property type="component" value="Unassembled WGS sequence"/>
</dbReference>
<dbReference type="GeneID" id="20321231"/>
<accession>A0A074ZI58</accession>
<gene>
    <name evidence="8" type="ORF">T265_07052</name>
</gene>
<organism evidence="8 9">
    <name type="scientific">Opisthorchis viverrini</name>
    <name type="common">Southeast Asian liver fluke</name>
    <dbReference type="NCBI Taxonomy" id="6198"/>
    <lineage>
        <taxon>Eukaryota</taxon>
        <taxon>Metazoa</taxon>
        <taxon>Spiralia</taxon>
        <taxon>Lophotrochozoa</taxon>
        <taxon>Platyhelminthes</taxon>
        <taxon>Trematoda</taxon>
        <taxon>Digenea</taxon>
        <taxon>Opisthorchiida</taxon>
        <taxon>Opisthorchiata</taxon>
        <taxon>Opisthorchiidae</taxon>
        <taxon>Opisthorchis</taxon>
    </lineage>
</organism>